<sequence>MIKESNFEANGHGTILFSKKFLKWLEAKIQGLAASSEMQAAQRLLAASNLINQAIRDSLSGMILVEVVLCYMELSIQSWKNLYQDLPSRMDTLMDHNITLNDLLLSSKSTLNQELQTPMPHGTKMTELYQGLIETPNQTVVV</sequence>
<organism evidence="2 3">
    <name type="scientific">Amborella trichopoda</name>
    <dbReference type="NCBI Taxonomy" id="13333"/>
    <lineage>
        <taxon>Eukaryota</taxon>
        <taxon>Viridiplantae</taxon>
        <taxon>Streptophyta</taxon>
        <taxon>Embryophyta</taxon>
        <taxon>Tracheophyta</taxon>
        <taxon>Spermatophyta</taxon>
        <taxon>Magnoliopsida</taxon>
        <taxon>Amborellales</taxon>
        <taxon>Amborellaceae</taxon>
        <taxon>Amborella</taxon>
    </lineage>
</organism>
<gene>
    <name evidence="2" type="ORF">AMTR_s00182p00037030</name>
</gene>
<accession>U5D4I1</accession>
<dbReference type="Pfam" id="PF21404">
    <property type="entry name" value="AMG1_III"/>
    <property type="match status" value="1"/>
</dbReference>
<dbReference type="PANTHER" id="PTHR45955:SF1">
    <property type="entry name" value="PHOSPHOACETYLGLUCOSAMINE MUTASE"/>
    <property type="match status" value="1"/>
</dbReference>
<dbReference type="InterPro" id="IPR049022">
    <property type="entry name" value="AMG1_III"/>
</dbReference>
<dbReference type="HOGENOM" id="CLU_1818428_0_0_1"/>
<reference evidence="3" key="1">
    <citation type="journal article" date="2013" name="Science">
        <title>The Amborella genome and the evolution of flowering plants.</title>
        <authorList>
            <consortium name="Amborella Genome Project"/>
        </authorList>
    </citation>
    <scope>NUCLEOTIDE SEQUENCE [LARGE SCALE GENOMIC DNA]</scope>
</reference>
<evidence type="ECO:0000259" key="1">
    <source>
        <dbReference type="Pfam" id="PF21404"/>
    </source>
</evidence>
<evidence type="ECO:0000313" key="2">
    <source>
        <dbReference type="EMBL" id="ERN16332.1"/>
    </source>
</evidence>
<name>U5D4I1_AMBTC</name>
<dbReference type="STRING" id="13333.U5D4I1"/>
<dbReference type="Proteomes" id="UP000017836">
    <property type="component" value="Unassembled WGS sequence"/>
</dbReference>
<proteinExistence type="predicted"/>
<protein>
    <recommendedName>
        <fullName evidence="1">Phosphoacetylglucosamine mutase AMG1 domain-containing protein</fullName>
    </recommendedName>
</protein>
<dbReference type="AlphaFoldDB" id="U5D4I1"/>
<feature type="domain" description="Phosphoacetylglucosamine mutase AMG1" evidence="1">
    <location>
        <begin position="7"/>
        <end position="72"/>
    </location>
</feature>
<evidence type="ECO:0000313" key="3">
    <source>
        <dbReference type="Proteomes" id="UP000017836"/>
    </source>
</evidence>
<dbReference type="Gramene" id="ERN16332">
    <property type="protein sequence ID" value="ERN16332"/>
    <property type="gene ID" value="AMTR_s00182p00037030"/>
</dbReference>
<dbReference type="EMBL" id="KI392466">
    <property type="protein sequence ID" value="ERN16332.1"/>
    <property type="molecule type" value="Genomic_DNA"/>
</dbReference>
<dbReference type="eggNOG" id="KOG2537">
    <property type="taxonomic scope" value="Eukaryota"/>
</dbReference>
<keyword evidence="3" id="KW-1185">Reference proteome</keyword>
<dbReference type="PANTHER" id="PTHR45955">
    <property type="entry name" value="PHOSPHOACETYLGLUCOSAMINE MUTASE"/>
    <property type="match status" value="1"/>
</dbReference>